<dbReference type="KEGG" id="epo:Epro_0144"/>
<organism evidence="2 3">
    <name type="scientific">Endomicrobium proavitum</name>
    <dbReference type="NCBI Taxonomy" id="1408281"/>
    <lineage>
        <taxon>Bacteria</taxon>
        <taxon>Pseudomonadati</taxon>
        <taxon>Elusimicrobiota</taxon>
        <taxon>Endomicrobiia</taxon>
        <taxon>Endomicrobiales</taxon>
        <taxon>Endomicrobiaceae</taxon>
        <taxon>Endomicrobium</taxon>
    </lineage>
</organism>
<dbReference type="Pfam" id="PF01965">
    <property type="entry name" value="DJ-1_PfpI"/>
    <property type="match status" value="1"/>
</dbReference>
<evidence type="ECO:0000259" key="1">
    <source>
        <dbReference type="Pfam" id="PF01965"/>
    </source>
</evidence>
<evidence type="ECO:0000313" key="2">
    <source>
        <dbReference type="EMBL" id="AKL97523.1"/>
    </source>
</evidence>
<dbReference type="Proteomes" id="UP000035337">
    <property type="component" value="Chromosome"/>
</dbReference>
<dbReference type="RefSeq" id="WP_052569680.1">
    <property type="nucleotide sequence ID" value="NZ_CP009498.1"/>
</dbReference>
<dbReference type="PANTHER" id="PTHR48094:SF12">
    <property type="entry name" value="PARKINSON DISEASE PROTEIN 7 HOMOLOG"/>
    <property type="match status" value="1"/>
</dbReference>
<dbReference type="AlphaFoldDB" id="A0A0G3WGS6"/>
<dbReference type="GO" id="GO:0005737">
    <property type="term" value="C:cytoplasm"/>
    <property type="evidence" value="ECO:0007669"/>
    <property type="project" value="TreeGrafter"/>
</dbReference>
<dbReference type="Gene3D" id="3.40.50.880">
    <property type="match status" value="1"/>
</dbReference>
<gene>
    <name evidence="2" type="ORF">Epro_0144</name>
</gene>
<feature type="domain" description="DJ-1/PfpI" evidence="1">
    <location>
        <begin position="2"/>
        <end position="165"/>
    </location>
</feature>
<dbReference type="STRING" id="1408281.Epro_0144"/>
<protein>
    <recommendedName>
        <fullName evidence="1">DJ-1/PfpI domain-containing protein</fullName>
    </recommendedName>
</protein>
<proteinExistence type="predicted"/>
<sequence>MKKAVFITAPEVFRDEEYDIPKKILEDAGVKVITASNKTGEITGKFGLKAKSDILLEDVKPEDFNAIVYIGGSGASVFFEDGSALKLANRFYTDKKITAAICIAPTILANAGILKGKKATVFPDGIEALKKGGAIYSKKNVETDGNIITAANYETAEEFGKTLLKAINKEPETF</sequence>
<keyword evidence="3" id="KW-1185">Reference proteome</keyword>
<dbReference type="InterPro" id="IPR050325">
    <property type="entry name" value="Prot/Nucl_acid_deglycase"/>
</dbReference>
<dbReference type="SUPFAM" id="SSF52317">
    <property type="entry name" value="Class I glutamine amidotransferase-like"/>
    <property type="match status" value="1"/>
</dbReference>
<evidence type="ECO:0000313" key="3">
    <source>
        <dbReference type="Proteomes" id="UP000035337"/>
    </source>
</evidence>
<dbReference type="OrthoDB" id="9792664at2"/>
<dbReference type="PANTHER" id="PTHR48094">
    <property type="entry name" value="PROTEIN/NUCLEIC ACID DEGLYCASE DJ-1-RELATED"/>
    <property type="match status" value="1"/>
</dbReference>
<reference evidence="2 3" key="1">
    <citation type="submission" date="2014-09" db="EMBL/GenBank/DDBJ databases">
        <title>Complete genome sequence of Endomicrobium proavitum.</title>
        <authorList>
            <person name="Zheng H."/>
        </authorList>
    </citation>
    <scope>NUCLEOTIDE SEQUENCE [LARGE SCALE GENOMIC DNA]</scope>
    <source>
        <strain evidence="2 3">Rsa215</strain>
    </source>
</reference>
<dbReference type="EMBL" id="CP009498">
    <property type="protein sequence ID" value="AKL97523.1"/>
    <property type="molecule type" value="Genomic_DNA"/>
</dbReference>
<dbReference type="InterPro" id="IPR002818">
    <property type="entry name" value="DJ-1/PfpI"/>
</dbReference>
<dbReference type="CDD" id="cd03135">
    <property type="entry name" value="GATase1_DJ-1"/>
    <property type="match status" value="1"/>
</dbReference>
<name>A0A0G3WGS6_9BACT</name>
<dbReference type="InterPro" id="IPR029062">
    <property type="entry name" value="Class_I_gatase-like"/>
</dbReference>
<accession>A0A0G3WGS6</accession>